<dbReference type="NCBIfam" id="TIGR00756">
    <property type="entry name" value="PPR"/>
    <property type="match status" value="1"/>
</dbReference>
<evidence type="ECO:0000313" key="3">
    <source>
        <dbReference type="EMBL" id="CAI9783821.1"/>
    </source>
</evidence>
<dbReference type="SUPFAM" id="SSF48452">
    <property type="entry name" value="TPR-like"/>
    <property type="match status" value="1"/>
</dbReference>
<reference evidence="3" key="1">
    <citation type="submission" date="2023-05" db="EMBL/GenBank/DDBJ databases">
        <authorList>
            <person name="Huff M."/>
        </authorList>
    </citation>
    <scope>NUCLEOTIDE SEQUENCE</scope>
</reference>
<protein>
    <recommendedName>
        <fullName evidence="5">Pentatricopeptide repeat-containing protein</fullName>
    </recommendedName>
</protein>
<dbReference type="PANTHER" id="PTHR45717">
    <property type="entry name" value="OS12G0527900 PROTEIN"/>
    <property type="match status" value="1"/>
</dbReference>
<dbReference type="PANTHER" id="PTHR45717:SF57">
    <property type="entry name" value="PENTACOTRIPEPTIDE-REPEAT REGION OF PRORP DOMAIN-CONTAINING PROTEIN"/>
    <property type="match status" value="1"/>
</dbReference>
<sequence length="490" mass="56769">MKLFHISTYAQSFYQKIQKQLFSKISTRIRYSKNGSKSDTLYKRISPLGEPNVSVEPVLDQWIREGNIVKKTELQNIINELRVYKRFKHALQVSCWMTDKRHFRTSHFDAAVRLKLIFKVYGLEHAEKFFNEIQENLKTFDVYLALLTCYANARSVDKAEAIMQKARDLGYASKPLWYNLMMNLHYHLGNIEKLDDLMNEMKSKGVDHDHFTLAVRLSAYAAASDPDGIDKTVRILESDPRIFLDWKTYVIAAEGYLRLGLVDKALAILQKLERKLATTKQKNILFFFLLKLYGETGKKDELYRIWNLYKQNEKVINKVYISMMRSLMKFNDIEGLEKIFSEWELSGLSYDFRISNFLIDAYCRNGLLMKAEDIINSGLSKGGNPLVITWCLLAAGYLKENQVPDAMEALRKAISISFAKSNPSKDSLTACLEYLDDSKYLKKVEEFTRLLRVENIPSGAVFDKLFCFIKDGTLQPFPQDERNGEYGTED</sequence>
<organism evidence="3 4">
    <name type="scientific">Fraxinus pennsylvanica</name>
    <dbReference type="NCBI Taxonomy" id="56036"/>
    <lineage>
        <taxon>Eukaryota</taxon>
        <taxon>Viridiplantae</taxon>
        <taxon>Streptophyta</taxon>
        <taxon>Embryophyta</taxon>
        <taxon>Tracheophyta</taxon>
        <taxon>Spermatophyta</taxon>
        <taxon>Magnoliopsida</taxon>
        <taxon>eudicotyledons</taxon>
        <taxon>Gunneridae</taxon>
        <taxon>Pentapetalae</taxon>
        <taxon>asterids</taxon>
        <taxon>lamiids</taxon>
        <taxon>Lamiales</taxon>
        <taxon>Oleaceae</taxon>
        <taxon>Oleeae</taxon>
        <taxon>Fraxinus</taxon>
    </lineage>
</organism>
<gene>
    <name evidence="3" type="ORF">FPE_LOCUS31251</name>
</gene>
<comment type="similarity">
    <text evidence="1">Belongs to the PPR family. P subfamily.</text>
</comment>
<keyword evidence="2" id="KW-0677">Repeat</keyword>
<dbReference type="InterPro" id="IPR002885">
    <property type="entry name" value="PPR_rpt"/>
</dbReference>
<dbReference type="EMBL" id="OU503055">
    <property type="protein sequence ID" value="CAI9783821.1"/>
    <property type="molecule type" value="Genomic_DNA"/>
</dbReference>
<evidence type="ECO:0008006" key="5">
    <source>
        <dbReference type="Google" id="ProtNLM"/>
    </source>
</evidence>
<keyword evidence="4" id="KW-1185">Reference proteome</keyword>
<dbReference type="GO" id="GO:0005739">
    <property type="term" value="C:mitochondrion"/>
    <property type="evidence" value="ECO:0007669"/>
    <property type="project" value="TreeGrafter"/>
</dbReference>
<proteinExistence type="inferred from homology"/>
<dbReference type="Pfam" id="PF01535">
    <property type="entry name" value="PPR"/>
    <property type="match status" value="4"/>
</dbReference>
<dbReference type="GO" id="GO:0003729">
    <property type="term" value="F:mRNA binding"/>
    <property type="evidence" value="ECO:0007669"/>
    <property type="project" value="UniProtKB-ARBA"/>
</dbReference>
<dbReference type="AlphaFoldDB" id="A0AAD2EDB0"/>
<accession>A0AAD2EDB0</accession>
<name>A0AAD2EDB0_9LAMI</name>
<evidence type="ECO:0000313" key="4">
    <source>
        <dbReference type="Proteomes" id="UP000834106"/>
    </source>
</evidence>
<dbReference type="InterPro" id="IPR011990">
    <property type="entry name" value="TPR-like_helical_dom_sf"/>
</dbReference>
<evidence type="ECO:0000256" key="2">
    <source>
        <dbReference type="ARBA" id="ARBA00022737"/>
    </source>
</evidence>
<dbReference type="Gene3D" id="1.25.40.10">
    <property type="entry name" value="Tetratricopeptide repeat domain"/>
    <property type="match status" value="2"/>
</dbReference>
<evidence type="ECO:0000256" key="1">
    <source>
        <dbReference type="ARBA" id="ARBA00007626"/>
    </source>
</evidence>
<dbReference type="Proteomes" id="UP000834106">
    <property type="component" value="Chromosome 20"/>
</dbReference>